<evidence type="ECO:0000313" key="2">
    <source>
        <dbReference type="Proteomes" id="UP000499080"/>
    </source>
</evidence>
<comment type="caution">
    <text evidence="1">The sequence shown here is derived from an EMBL/GenBank/DDBJ whole genome shotgun (WGS) entry which is preliminary data.</text>
</comment>
<name>A0A4Y1ZXI3_ARAVE</name>
<proteinExistence type="predicted"/>
<gene>
    <name evidence="1" type="ORF">AVEN_115019_1</name>
</gene>
<organism evidence="1 2">
    <name type="scientific">Araneus ventricosus</name>
    <name type="common">Orbweaver spider</name>
    <name type="synonym">Epeira ventricosa</name>
    <dbReference type="NCBI Taxonomy" id="182803"/>
    <lineage>
        <taxon>Eukaryota</taxon>
        <taxon>Metazoa</taxon>
        <taxon>Ecdysozoa</taxon>
        <taxon>Arthropoda</taxon>
        <taxon>Chelicerata</taxon>
        <taxon>Arachnida</taxon>
        <taxon>Araneae</taxon>
        <taxon>Araneomorphae</taxon>
        <taxon>Entelegynae</taxon>
        <taxon>Araneoidea</taxon>
        <taxon>Araneidae</taxon>
        <taxon>Araneus</taxon>
    </lineage>
</organism>
<sequence length="150" mass="16952">MKRKRFHIPVKSLQSRTTPIRSITHAASTLLERMVPTVLCYLIPTSSTIYSPGGQSLAPPIATLGGVPIFTPVPVFTPVPLPIFIRDYYTQTLAYNENADYTIYNNASQIHNKSLIDFTKLVTTPSRRWHRPRRSALATDINFELLLLIQ</sequence>
<protein>
    <submittedName>
        <fullName evidence="1">Uncharacterized protein</fullName>
    </submittedName>
</protein>
<dbReference type="Proteomes" id="UP000499080">
    <property type="component" value="Unassembled WGS sequence"/>
</dbReference>
<evidence type="ECO:0000313" key="1">
    <source>
        <dbReference type="EMBL" id="GBL71977.1"/>
    </source>
</evidence>
<dbReference type="EMBL" id="BGPR01000001">
    <property type="protein sequence ID" value="GBL71977.1"/>
    <property type="molecule type" value="Genomic_DNA"/>
</dbReference>
<dbReference type="AlphaFoldDB" id="A0A4Y1ZXI3"/>
<accession>A0A4Y1ZXI3</accession>
<reference evidence="1 2" key="1">
    <citation type="journal article" date="2019" name="Sci. Rep.">
        <title>Orb-weaving spider Araneus ventricosus genome elucidates the spidroin gene catalogue.</title>
        <authorList>
            <person name="Kono N."/>
            <person name="Nakamura H."/>
            <person name="Ohtoshi R."/>
            <person name="Moran D.A.P."/>
            <person name="Shinohara A."/>
            <person name="Yoshida Y."/>
            <person name="Fujiwara M."/>
            <person name="Mori M."/>
            <person name="Tomita M."/>
            <person name="Arakawa K."/>
        </authorList>
    </citation>
    <scope>NUCLEOTIDE SEQUENCE [LARGE SCALE GENOMIC DNA]</scope>
</reference>
<keyword evidence="2" id="KW-1185">Reference proteome</keyword>